<keyword evidence="4 7" id="KW-0812">Transmembrane</keyword>
<dbReference type="AlphaFoldDB" id="X1HAY6"/>
<name>X1HAY6_9ZZZZ</name>
<organism evidence="9">
    <name type="scientific">marine sediment metagenome</name>
    <dbReference type="NCBI Taxonomy" id="412755"/>
    <lineage>
        <taxon>unclassified sequences</taxon>
        <taxon>metagenomes</taxon>
        <taxon>ecological metagenomes</taxon>
    </lineage>
</organism>
<feature type="domain" description="TRAP C4-dicarboxylate transport system permease DctM subunit" evidence="8">
    <location>
        <begin position="31"/>
        <end position="82"/>
    </location>
</feature>
<dbReference type="PANTHER" id="PTHR33362">
    <property type="entry name" value="SIALIC ACID TRAP TRANSPORTER PERMEASE PROTEIN SIAT-RELATED"/>
    <property type="match status" value="1"/>
</dbReference>
<evidence type="ECO:0000256" key="2">
    <source>
        <dbReference type="ARBA" id="ARBA00022475"/>
    </source>
</evidence>
<dbReference type="GO" id="GO:0022857">
    <property type="term" value="F:transmembrane transporter activity"/>
    <property type="evidence" value="ECO:0007669"/>
    <property type="project" value="TreeGrafter"/>
</dbReference>
<feature type="non-terminal residue" evidence="9">
    <location>
        <position position="84"/>
    </location>
</feature>
<accession>X1HAY6</accession>
<dbReference type="InterPro" id="IPR010656">
    <property type="entry name" value="DctM"/>
</dbReference>
<proteinExistence type="predicted"/>
<dbReference type="PANTHER" id="PTHR33362:SF3">
    <property type="entry name" value="SIALIC ACID TRAP TRANSPORTER PERMEASE PROTEIN SIAT"/>
    <property type="match status" value="1"/>
</dbReference>
<evidence type="ECO:0000313" key="9">
    <source>
        <dbReference type="EMBL" id="GAH54245.1"/>
    </source>
</evidence>
<keyword evidence="5 7" id="KW-1133">Transmembrane helix</keyword>
<dbReference type="Pfam" id="PF06808">
    <property type="entry name" value="DctM"/>
    <property type="match status" value="1"/>
</dbReference>
<keyword evidence="6 7" id="KW-0472">Membrane</keyword>
<feature type="non-terminal residue" evidence="9">
    <location>
        <position position="1"/>
    </location>
</feature>
<comment type="subcellular location">
    <subcellularLocation>
        <location evidence="1">Cell inner membrane</location>
        <topology evidence="1">Multi-pass membrane protein</topology>
    </subcellularLocation>
</comment>
<evidence type="ECO:0000259" key="8">
    <source>
        <dbReference type="Pfam" id="PF06808"/>
    </source>
</evidence>
<keyword evidence="3" id="KW-0997">Cell inner membrane</keyword>
<evidence type="ECO:0000256" key="3">
    <source>
        <dbReference type="ARBA" id="ARBA00022519"/>
    </source>
</evidence>
<dbReference type="GO" id="GO:0005886">
    <property type="term" value="C:plasma membrane"/>
    <property type="evidence" value="ECO:0007669"/>
    <property type="project" value="UniProtKB-SubCell"/>
</dbReference>
<feature type="transmembrane region" description="Helical" evidence="7">
    <location>
        <begin position="67"/>
        <end position="83"/>
    </location>
</feature>
<comment type="caution">
    <text evidence="9">The sequence shown here is derived from an EMBL/GenBank/DDBJ whole genome shotgun (WGS) entry which is preliminary data.</text>
</comment>
<evidence type="ECO:0000256" key="5">
    <source>
        <dbReference type="ARBA" id="ARBA00022989"/>
    </source>
</evidence>
<gene>
    <name evidence="9" type="ORF">S03H2_26765</name>
</gene>
<sequence length="84" mass="9479">QNIYPYGRSDHTNLTQQYKLYTKPEKVKLAHYLWEAIIALKDVWPFFFIIVVIIGSIYSGVMTPTEAAAVSCFLAIILGSIIGK</sequence>
<keyword evidence="2" id="KW-1003">Cell membrane</keyword>
<evidence type="ECO:0000256" key="7">
    <source>
        <dbReference type="SAM" id="Phobius"/>
    </source>
</evidence>
<evidence type="ECO:0000256" key="1">
    <source>
        <dbReference type="ARBA" id="ARBA00004429"/>
    </source>
</evidence>
<evidence type="ECO:0000256" key="4">
    <source>
        <dbReference type="ARBA" id="ARBA00022692"/>
    </source>
</evidence>
<dbReference type="InterPro" id="IPR004681">
    <property type="entry name" value="TRAP_DctM"/>
</dbReference>
<dbReference type="EMBL" id="BARU01015675">
    <property type="protein sequence ID" value="GAH54245.1"/>
    <property type="molecule type" value="Genomic_DNA"/>
</dbReference>
<evidence type="ECO:0000256" key="6">
    <source>
        <dbReference type="ARBA" id="ARBA00023136"/>
    </source>
</evidence>
<reference evidence="9" key="1">
    <citation type="journal article" date="2014" name="Front. Microbiol.">
        <title>High frequency of phylogenetically diverse reductive dehalogenase-homologous genes in deep subseafloor sedimentary metagenomes.</title>
        <authorList>
            <person name="Kawai M."/>
            <person name="Futagami T."/>
            <person name="Toyoda A."/>
            <person name="Takaki Y."/>
            <person name="Nishi S."/>
            <person name="Hori S."/>
            <person name="Arai W."/>
            <person name="Tsubouchi T."/>
            <person name="Morono Y."/>
            <person name="Uchiyama I."/>
            <person name="Ito T."/>
            <person name="Fujiyama A."/>
            <person name="Inagaki F."/>
            <person name="Takami H."/>
        </authorList>
    </citation>
    <scope>NUCLEOTIDE SEQUENCE</scope>
    <source>
        <strain evidence="9">Expedition CK06-06</strain>
    </source>
</reference>
<feature type="transmembrane region" description="Helical" evidence="7">
    <location>
        <begin position="43"/>
        <end position="61"/>
    </location>
</feature>
<protein>
    <recommendedName>
        <fullName evidence="8">TRAP C4-dicarboxylate transport system permease DctM subunit domain-containing protein</fullName>
    </recommendedName>
</protein>